<evidence type="ECO:0000256" key="4">
    <source>
        <dbReference type="ARBA" id="ARBA00022989"/>
    </source>
</evidence>
<proteinExistence type="predicted"/>
<feature type="transmembrane region" description="Helical" evidence="6">
    <location>
        <begin position="88"/>
        <end position="106"/>
    </location>
</feature>
<evidence type="ECO:0000256" key="2">
    <source>
        <dbReference type="ARBA" id="ARBA00022448"/>
    </source>
</evidence>
<keyword evidence="4 6" id="KW-1133">Transmembrane helix</keyword>
<accession>A0ABT0LE17</accession>
<feature type="domain" description="Major facilitator superfamily (MFS) profile" evidence="7">
    <location>
        <begin position="23"/>
        <end position="517"/>
    </location>
</feature>
<dbReference type="InterPro" id="IPR036259">
    <property type="entry name" value="MFS_trans_sf"/>
</dbReference>
<keyword evidence="9" id="KW-1185">Reference proteome</keyword>
<feature type="transmembrane region" description="Helical" evidence="6">
    <location>
        <begin position="118"/>
        <end position="139"/>
    </location>
</feature>
<feature type="transmembrane region" description="Helical" evidence="6">
    <location>
        <begin position="175"/>
        <end position="196"/>
    </location>
</feature>
<feature type="transmembrane region" description="Helical" evidence="6">
    <location>
        <begin position="312"/>
        <end position="331"/>
    </location>
</feature>
<name>A0ABT0LE17_9GAMM</name>
<dbReference type="Pfam" id="PF07690">
    <property type="entry name" value="MFS_1"/>
    <property type="match status" value="1"/>
</dbReference>
<feature type="transmembrane region" description="Helical" evidence="6">
    <location>
        <begin position="21"/>
        <end position="45"/>
    </location>
</feature>
<sequence length="522" mass="57262">MIKSIQNDYQDNEHKDFKYRWWLLTGLGLGLVIINLDVTIINLALPVIGNVFSAQISELQWVNNIYLIAMGGLVITTGKLGDRFGHKLMFMSGICVFLIGSLIASFAPNLYTIIAGRFVQGIGMAGAFGMIFVVAAGHFPKRQQGLVVSILVVFTAAAQSIGPTLGGFIVEHWGWRWAFLINVPVCLVCLLIVHITGRNDKGNDRIKIHFPSSILILISFLLILYAFNVESIWSFNSIHFYLPLIVGLALLVLTLNWQRYLSQALVNLSLFRHRLFLGLLITRACFQMFFGSFLFVLPLYLENILYFTPSEAGLIMLIMTGFLCLSSITAGRFNSRIGPLPSIVVAQFIGFLGALLLVMMPEELSWLYLGSGMVCIGLMTGVMYSSTNLAAVQAAPKNEKGSAYGLFISNTYLWYACGIACAGILLSTVSASVFMLLAGNVMTQMGAPSIESVLPFITGAQPLDKMVPLFSELGVQTQALEWGKAAFHAGFHALMLVFLFLSFVGLVASLLFKDASHLLNTD</sequence>
<keyword evidence="5 6" id="KW-0472">Membrane</keyword>
<dbReference type="EMBL" id="JAKIKS010000067">
    <property type="protein sequence ID" value="MCL1125947.1"/>
    <property type="molecule type" value="Genomic_DNA"/>
</dbReference>
<evidence type="ECO:0000256" key="1">
    <source>
        <dbReference type="ARBA" id="ARBA00004141"/>
    </source>
</evidence>
<comment type="caution">
    <text evidence="8">The sequence shown here is derived from an EMBL/GenBank/DDBJ whole genome shotgun (WGS) entry which is preliminary data.</text>
</comment>
<evidence type="ECO:0000256" key="6">
    <source>
        <dbReference type="SAM" id="Phobius"/>
    </source>
</evidence>
<reference evidence="8 9" key="1">
    <citation type="submission" date="2022-01" db="EMBL/GenBank/DDBJ databases">
        <title>Whole genome-based taxonomy of the Shewanellaceae.</title>
        <authorList>
            <person name="Martin-Rodriguez A.J."/>
        </authorList>
    </citation>
    <scope>NUCLEOTIDE SEQUENCE [LARGE SCALE GENOMIC DNA]</scope>
    <source>
        <strain evidence="8 9">DSM 17177</strain>
    </source>
</reference>
<feature type="transmembrane region" description="Helical" evidence="6">
    <location>
        <begin position="489"/>
        <end position="512"/>
    </location>
</feature>
<feature type="transmembrane region" description="Helical" evidence="6">
    <location>
        <begin position="366"/>
        <end position="391"/>
    </location>
</feature>
<gene>
    <name evidence="8" type="ORF">L2764_16080</name>
</gene>
<dbReference type="Proteomes" id="UP001203423">
    <property type="component" value="Unassembled WGS sequence"/>
</dbReference>
<dbReference type="Gene3D" id="1.20.1720.10">
    <property type="entry name" value="Multidrug resistance protein D"/>
    <property type="match status" value="1"/>
</dbReference>
<dbReference type="RefSeq" id="WP_248941278.1">
    <property type="nucleotide sequence ID" value="NZ_JAKIKS010000067.1"/>
</dbReference>
<evidence type="ECO:0000313" key="8">
    <source>
        <dbReference type="EMBL" id="MCL1125947.1"/>
    </source>
</evidence>
<keyword evidence="3 6" id="KW-0812">Transmembrane</keyword>
<dbReference type="PRINTS" id="PR01036">
    <property type="entry name" value="TCRTETB"/>
</dbReference>
<dbReference type="Gene3D" id="1.20.1250.20">
    <property type="entry name" value="MFS general substrate transporter like domains"/>
    <property type="match status" value="1"/>
</dbReference>
<dbReference type="PROSITE" id="PS50850">
    <property type="entry name" value="MFS"/>
    <property type="match status" value="1"/>
</dbReference>
<feature type="transmembrane region" description="Helical" evidence="6">
    <location>
        <begin position="412"/>
        <end position="438"/>
    </location>
</feature>
<evidence type="ECO:0000259" key="7">
    <source>
        <dbReference type="PROSITE" id="PS50850"/>
    </source>
</evidence>
<dbReference type="SUPFAM" id="SSF103473">
    <property type="entry name" value="MFS general substrate transporter"/>
    <property type="match status" value="1"/>
</dbReference>
<comment type="subcellular location">
    <subcellularLocation>
        <location evidence="1">Membrane</location>
        <topology evidence="1">Multi-pass membrane protein</topology>
    </subcellularLocation>
</comment>
<dbReference type="InterPro" id="IPR011701">
    <property type="entry name" value="MFS"/>
</dbReference>
<evidence type="ECO:0000313" key="9">
    <source>
        <dbReference type="Proteomes" id="UP001203423"/>
    </source>
</evidence>
<feature type="transmembrane region" description="Helical" evidence="6">
    <location>
        <begin position="208"/>
        <end position="227"/>
    </location>
</feature>
<dbReference type="CDD" id="cd17321">
    <property type="entry name" value="MFS_MMR_MDR_like"/>
    <property type="match status" value="1"/>
</dbReference>
<evidence type="ECO:0000256" key="3">
    <source>
        <dbReference type="ARBA" id="ARBA00022692"/>
    </source>
</evidence>
<feature type="transmembrane region" description="Helical" evidence="6">
    <location>
        <begin position="275"/>
        <end position="300"/>
    </location>
</feature>
<feature type="transmembrane region" description="Helical" evidence="6">
    <location>
        <begin position="233"/>
        <end position="255"/>
    </location>
</feature>
<dbReference type="InterPro" id="IPR020846">
    <property type="entry name" value="MFS_dom"/>
</dbReference>
<dbReference type="PANTHER" id="PTHR42718">
    <property type="entry name" value="MAJOR FACILITATOR SUPERFAMILY MULTIDRUG TRANSPORTER MFSC"/>
    <property type="match status" value="1"/>
</dbReference>
<keyword evidence="2" id="KW-0813">Transport</keyword>
<organism evidence="8 9">
    <name type="scientific">Shewanella surugensis</name>
    <dbReference type="NCBI Taxonomy" id="212020"/>
    <lineage>
        <taxon>Bacteria</taxon>
        <taxon>Pseudomonadati</taxon>
        <taxon>Pseudomonadota</taxon>
        <taxon>Gammaproteobacteria</taxon>
        <taxon>Alteromonadales</taxon>
        <taxon>Shewanellaceae</taxon>
        <taxon>Shewanella</taxon>
    </lineage>
</organism>
<protein>
    <submittedName>
        <fullName evidence="8">MFS transporter</fullName>
    </submittedName>
</protein>
<feature type="transmembrane region" description="Helical" evidence="6">
    <location>
        <begin position="343"/>
        <end position="360"/>
    </location>
</feature>
<feature type="transmembrane region" description="Helical" evidence="6">
    <location>
        <begin position="146"/>
        <end position="169"/>
    </location>
</feature>
<evidence type="ECO:0000256" key="5">
    <source>
        <dbReference type="ARBA" id="ARBA00023136"/>
    </source>
</evidence>
<dbReference type="PANTHER" id="PTHR42718:SF9">
    <property type="entry name" value="MAJOR FACILITATOR SUPERFAMILY MULTIDRUG TRANSPORTER MFSC"/>
    <property type="match status" value="1"/>
</dbReference>